<protein>
    <submittedName>
        <fullName evidence="7">Methylmalonyl-CoA mutase family protein</fullName>
    </submittedName>
</protein>
<dbReference type="GO" id="GO:0031419">
    <property type="term" value="F:cobalamin binding"/>
    <property type="evidence" value="ECO:0007669"/>
    <property type="project" value="UniProtKB-KW"/>
</dbReference>
<proteinExistence type="inferred from homology"/>
<dbReference type="InterPro" id="IPR006099">
    <property type="entry name" value="MeMalonylCoA_mutase_a/b_cat"/>
</dbReference>
<dbReference type="SUPFAM" id="SSF51703">
    <property type="entry name" value="Cobalamin (vitamin B12)-dependent enzymes"/>
    <property type="match status" value="1"/>
</dbReference>
<dbReference type="NCBIfam" id="TIGR00641">
    <property type="entry name" value="acid_CoA_mut_N"/>
    <property type="match status" value="1"/>
</dbReference>
<dbReference type="PANTHER" id="PTHR48101:SF4">
    <property type="entry name" value="METHYLMALONYL-COA MUTASE, MITOCHONDRIAL"/>
    <property type="match status" value="1"/>
</dbReference>
<evidence type="ECO:0000256" key="2">
    <source>
        <dbReference type="ARBA" id="ARBA00008465"/>
    </source>
</evidence>
<keyword evidence="5" id="KW-0170">Cobalt</keyword>
<dbReference type="InterPro" id="IPR016176">
    <property type="entry name" value="Cbl-dep_enz_cat"/>
</dbReference>
<dbReference type="Gene3D" id="3.20.20.240">
    <property type="entry name" value="Methylmalonyl-CoA mutase"/>
    <property type="match status" value="1"/>
</dbReference>
<organism evidence="7 8">
    <name type="scientific">Peribacillus simplex</name>
    <dbReference type="NCBI Taxonomy" id="1478"/>
    <lineage>
        <taxon>Bacteria</taxon>
        <taxon>Bacillati</taxon>
        <taxon>Bacillota</taxon>
        <taxon>Bacilli</taxon>
        <taxon>Bacillales</taxon>
        <taxon>Bacillaceae</taxon>
        <taxon>Peribacillus</taxon>
    </lineage>
</organism>
<name>A0AAW7IF40_9BACI</name>
<evidence type="ECO:0000259" key="6">
    <source>
        <dbReference type="Pfam" id="PF01642"/>
    </source>
</evidence>
<dbReference type="Pfam" id="PF01642">
    <property type="entry name" value="MM_CoA_mutase"/>
    <property type="match status" value="1"/>
</dbReference>
<dbReference type="GO" id="GO:0005737">
    <property type="term" value="C:cytoplasm"/>
    <property type="evidence" value="ECO:0007669"/>
    <property type="project" value="TreeGrafter"/>
</dbReference>
<accession>A0AAW7IF40</accession>
<evidence type="ECO:0000313" key="8">
    <source>
        <dbReference type="Proteomes" id="UP001234602"/>
    </source>
</evidence>
<comment type="cofactor">
    <cofactor evidence="1">
        <name>adenosylcob(III)alamin</name>
        <dbReference type="ChEBI" id="CHEBI:18408"/>
    </cofactor>
</comment>
<dbReference type="GO" id="GO:0004494">
    <property type="term" value="F:methylmalonyl-CoA mutase activity"/>
    <property type="evidence" value="ECO:0007669"/>
    <property type="project" value="UniProtKB-EC"/>
</dbReference>
<comment type="similarity">
    <text evidence="2">Belongs to the methylmalonyl-CoA mutase family.</text>
</comment>
<dbReference type="RefSeq" id="WP_289320504.1">
    <property type="nucleotide sequence ID" value="NZ_JAUCEY010000008.1"/>
</dbReference>
<dbReference type="EMBL" id="JAUCEY010000008">
    <property type="protein sequence ID" value="MDM5453964.1"/>
    <property type="molecule type" value="Genomic_DNA"/>
</dbReference>
<dbReference type="InterPro" id="IPR006098">
    <property type="entry name" value="MMCoA_mutase_a_cat"/>
</dbReference>
<feature type="domain" description="Methylmalonyl-CoA mutase alpha/beta chain catalytic" evidence="6">
    <location>
        <begin position="41"/>
        <end position="529"/>
    </location>
</feature>
<keyword evidence="4" id="KW-0413">Isomerase</keyword>
<reference evidence="7" key="1">
    <citation type="submission" date="2023-06" db="EMBL/GenBank/DDBJ databases">
        <title>Comparative genomics of Bacillaceae isolates and their secondary metabolite potential.</title>
        <authorList>
            <person name="Song L."/>
            <person name="Nielsen L.J."/>
            <person name="Mohite O."/>
            <person name="Xu X."/>
            <person name="Weber T."/>
            <person name="Kovacs A.T."/>
        </authorList>
    </citation>
    <scope>NUCLEOTIDE SEQUENCE</scope>
    <source>
        <strain evidence="7">D8_B_37</strain>
    </source>
</reference>
<evidence type="ECO:0000256" key="3">
    <source>
        <dbReference type="ARBA" id="ARBA00022628"/>
    </source>
</evidence>
<evidence type="ECO:0000313" key="7">
    <source>
        <dbReference type="EMBL" id="MDM5453964.1"/>
    </source>
</evidence>
<dbReference type="Proteomes" id="UP001234602">
    <property type="component" value="Unassembled WGS sequence"/>
</dbReference>
<dbReference type="CDD" id="cd03677">
    <property type="entry name" value="MM_CoA_mutase_beta"/>
    <property type="match status" value="1"/>
</dbReference>
<dbReference type="Gene3D" id="3.40.50.280">
    <property type="entry name" value="Cobalamin-binding domain"/>
    <property type="match status" value="1"/>
</dbReference>
<dbReference type="SUPFAM" id="SSF52242">
    <property type="entry name" value="Cobalamin (vitamin B12)-binding domain"/>
    <property type="match status" value="1"/>
</dbReference>
<comment type="caution">
    <text evidence="7">The sequence shown here is derived from an EMBL/GenBank/DDBJ whole genome shotgun (WGS) entry which is preliminary data.</text>
</comment>
<sequence length="698" mass="75845">MDKKIVDQFSEFEIPSYEQWRDLTEQSLKGASFEKRLITETYEGILLQPMYRKEDAATLPFLQSLPGMAPFTRGTKTLINGWEINQEINVGIPTSFNKVARHDLSKGQTSLNIVLDTPTKRGINANEATSEVGKAGLSISGVTDVAGALKDIDFGNVPFHVSAGANSLPILALIIAHLEQSGRQVEELHGCIGMDPLAELVESGALAYELEDCYTLMADITKWANENTPHLQTVLIHGNVYHDGGSSTVEELAFSLSTGVEYLQALTSQGIDINKAASSIRFSFSIGSGYFMEIAKLRAARTLWARIVETFGGNEEAQKMTMHARTSAWTKTVFDPYVNMLRATTEAFSAAVGGADSIHVSCFDEAIQKSTAFSRRIARNASIILKEEAHIARTIDPAGGSWYVEVLTNEVAKKTWGLFQETERKGGIFQSLIKEFPQNLVQQTASKRVGNIASRKDIFVGTNMYVNIEEKGIDWLAIDEASQIDDHINKVKGRAHRPVASLAAIPNKTEASIQVAKQGASLGEIAEATGRRSESVVSVKAIRPTRGAIQFEQLRQTINENAEKAGNRPKVFLANLGPISDHKVRADFAAGFFEVGGFDVIQNNGFTSAKEAADAAIASNAGIVIICGKDEDYQQTAIPLARSIKKADAQITVLLAGKPSEVDEIRFKEAGIAEFAHAGSNCYDVLSQLLDKKGVAAL</sequence>
<keyword evidence="3" id="KW-0846">Cobalamin</keyword>
<dbReference type="GO" id="GO:0019678">
    <property type="term" value="P:propionate metabolic process, methylmalonyl pathway"/>
    <property type="evidence" value="ECO:0007669"/>
    <property type="project" value="TreeGrafter"/>
</dbReference>
<evidence type="ECO:0000256" key="5">
    <source>
        <dbReference type="ARBA" id="ARBA00023285"/>
    </source>
</evidence>
<evidence type="ECO:0000256" key="1">
    <source>
        <dbReference type="ARBA" id="ARBA00001922"/>
    </source>
</evidence>
<evidence type="ECO:0000256" key="4">
    <source>
        <dbReference type="ARBA" id="ARBA00023235"/>
    </source>
</evidence>
<dbReference type="InterPro" id="IPR036724">
    <property type="entry name" value="Cobalamin-bd_sf"/>
</dbReference>
<dbReference type="PANTHER" id="PTHR48101">
    <property type="entry name" value="METHYLMALONYL-COA MUTASE, MITOCHONDRIAL-RELATED"/>
    <property type="match status" value="1"/>
</dbReference>
<gene>
    <name evidence="7" type="ORF">QUF89_17645</name>
</gene>
<dbReference type="AlphaFoldDB" id="A0AAW7IF40"/>
<dbReference type="GO" id="GO:0046872">
    <property type="term" value="F:metal ion binding"/>
    <property type="evidence" value="ECO:0007669"/>
    <property type="project" value="InterPro"/>
</dbReference>